<keyword evidence="4" id="KW-1000">Mitochondrion outer membrane</keyword>
<organism evidence="10 11">
    <name type="scientific">Pocillopora meandrina</name>
    <dbReference type="NCBI Taxonomy" id="46732"/>
    <lineage>
        <taxon>Eukaryota</taxon>
        <taxon>Metazoa</taxon>
        <taxon>Cnidaria</taxon>
        <taxon>Anthozoa</taxon>
        <taxon>Hexacorallia</taxon>
        <taxon>Scleractinia</taxon>
        <taxon>Astrocoeniina</taxon>
        <taxon>Pocilloporidae</taxon>
        <taxon>Pocillopora</taxon>
    </lineage>
</organism>
<evidence type="ECO:0000313" key="10">
    <source>
        <dbReference type="EMBL" id="CAH3124517.1"/>
    </source>
</evidence>
<keyword evidence="7" id="KW-0472">Membrane</keyword>
<dbReference type="GO" id="GO:0007005">
    <property type="term" value="P:mitochondrion organization"/>
    <property type="evidence" value="ECO:0007669"/>
    <property type="project" value="TreeGrafter"/>
</dbReference>
<evidence type="ECO:0000259" key="8">
    <source>
        <dbReference type="Pfam" id="PF10568"/>
    </source>
</evidence>
<evidence type="ECO:0000259" key="9">
    <source>
        <dbReference type="Pfam" id="PF17171"/>
    </source>
</evidence>
<dbReference type="InterPro" id="IPR019564">
    <property type="entry name" value="Sam37/metaxin_N"/>
</dbReference>
<proteinExistence type="inferred from homology"/>
<dbReference type="InterPro" id="IPR050931">
    <property type="entry name" value="Mito_Protein_Transport_Metaxin"/>
</dbReference>
<comment type="caution">
    <text evidence="10">The sequence shown here is derived from an EMBL/GenBank/DDBJ whole genome shotgun (WGS) entry which is preliminary data.</text>
</comment>
<keyword evidence="3" id="KW-0813">Transport</keyword>
<evidence type="ECO:0000256" key="3">
    <source>
        <dbReference type="ARBA" id="ARBA00022448"/>
    </source>
</evidence>
<evidence type="ECO:0000256" key="6">
    <source>
        <dbReference type="ARBA" id="ARBA00023128"/>
    </source>
</evidence>
<dbReference type="Gene3D" id="1.20.1050.10">
    <property type="match status" value="1"/>
</dbReference>
<dbReference type="SUPFAM" id="SSF47616">
    <property type="entry name" value="GST C-terminal domain-like"/>
    <property type="match status" value="1"/>
</dbReference>
<gene>
    <name evidence="10" type="ORF">PMEA_00011318</name>
</gene>
<evidence type="ECO:0000256" key="2">
    <source>
        <dbReference type="ARBA" id="ARBA00009170"/>
    </source>
</evidence>
<reference evidence="10 11" key="1">
    <citation type="submission" date="2022-05" db="EMBL/GenBank/DDBJ databases">
        <authorList>
            <consortium name="Genoscope - CEA"/>
            <person name="William W."/>
        </authorList>
    </citation>
    <scope>NUCLEOTIDE SEQUENCE [LARGE SCALE GENOMIC DNA]</scope>
</reference>
<evidence type="ECO:0000256" key="1">
    <source>
        <dbReference type="ARBA" id="ARBA00004294"/>
    </source>
</evidence>
<dbReference type="PANTHER" id="PTHR12289:SF38">
    <property type="entry name" value="METAXIN-2"/>
    <property type="match status" value="1"/>
</dbReference>
<comment type="subcellular location">
    <subcellularLocation>
        <location evidence="1">Mitochondrion outer membrane</location>
    </subcellularLocation>
</comment>
<dbReference type="Pfam" id="PF10568">
    <property type="entry name" value="Tom37"/>
    <property type="match status" value="1"/>
</dbReference>
<evidence type="ECO:0000313" key="11">
    <source>
        <dbReference type="Proteomes" id="UP001159428"/>
    </source>
</evidence>
<evidence type="ECO:0000256" key="7">
    <source>
        <dbReference type="ARBA" id="ARBA00023136"/>
    </source>
</evidence>
<accession>A0AAU9WSL0</accession>
<evidence type="ECO:0000256" key="5">
    <source>
        <dbReference type="ARBA" id="ARBA00022927"/>
    </source>
</evidence>
<dbReference type="InterPro" id="IPR036282">
    <property type="entry name" value="Glutathione-S-Trfase_C_sf"/>
</dbReference>
<protein>
    <submittedName>
        <fullName evidence="10">Uncharacterized protein</fullName>
    </submittedName>
</protein>
<dbReference type="GO" id="GO:0015031">
    <property type="term" value="P:protein transport"/>
    <property type="evidence" value="ECO:0007669"/>
    <property type="project" value="UniProtKB-KW"/>
</dbReference>
<name>A0AAU9WSL0_9CNID</name>
<keyword evidence="11" id="KW-1185">Reference proteome</keyword>
<sequence length="324" mass="37650">MLTTSALKSFQQSSSDISFKLIQQLYHFKQVRNQLFLIWRRSFIKNRSSKNSRPRRKNRIRSQRSLKMAAAGPIADAVIAAMSTEHGVWPDNVELYEPCKDTILLTDAASCRGVEAYLRFCGLAHEVKCRRNAEFMSPTGNVPFLRADRDLIGDFQEIVSFVEAKGFSTSANFEMKDKAEMKAYLSLIENSLVPSELYMLWWKKDWAVRTRHHYGSQFPFPLNLVLSYRRQWKICQQLKADGWHHKTENEVLEEFKRTCQALSEKLGNNKFFINDRPTELDALVFGHLHTLLTRYLPDDSLSSVVRAHRNLGDFVMRILGEFFQ</sequence>
<dbReference type="GO" id="GO:0001401">
    <property type="term" value="C:SAM complex"/>
    <property type="evidence" value="ECO:0007669"/>
    <property type="project" value="InterPro"/>
</dbReference>
<keyword evidence="6" id="KW-0496">Mitochondrion</keyword>
<feature type="domain" description="Mitochondrial outer membrane transport complex Sam37/metaxin N-terminal" evidence="8">
    <location>
        <begin position="111"/>
        <end position="230"/>
    </location>
</feature>
<dbReference type="Proteomes" id="UP001159428">
    <property type="component" value="Unassembled WGS sequence"/>
</dbReference>
<feature type="domain" description="Metaxin glutathione S-transferase" evidence="9">
    <location>
        <begin position="256"/>
        <end position="318"/>
    </location>
</feature>
<dbReference type="Pfam" id="PF17171">
    <property type="entry name" value="GST_C_6"/>
    <property type="match status" value="1"/>
</dbReference>
<dbReference type="AlphaFoldDB" id="A0AAU9WSL0"/>
<keyword evidence="5" id="KW-0653">Protein transport</keyword>
<dbReference type="PANTHER" id="PTHR12289">
    <property type="entry name" value="METAXIN RELATED"/>
    <property type="match status" value="1"/>
</dbReference>
<dbReference type="InterPro" id="IPR033468">
    <property type="entry name" value="Metaxin_GST"/>
</dbReference>
<comment type="similarity">
    <text evidence="2">Belongs to the metaxin family.</text>
</comment>
<evidence type="ECO:0000256" key="4">
    <source>
        <dbReference type="ARBA" id="ARBA00022787"/>
    </source>
</evidence>
<dbReference type="EMBL" id="CALNXJ010000020">
    <property type="protein sequence ID" value="CAH3124517.1"/>
    <property type="molecule type" value="Genomic_DNA"/>
</dbReference>